<gene>
    <name evidence="3" type="ORF">OQ273_04630</name>
</gene>
<dbReference type="SUPFAM" id="SSF53850">
    <property type="entry name" value="Periplasmic binding protein-like II"/>
    <property type="match status" value="1"/>
</dbReference>
<feature type="chain" id="PRO_5040750128" evidence="1">
    <location>
        <begin position="24"/>
        <end position="335"/>
    </location>
</feature>
<dbReference type="EMBL" id="JAPJZI010000001">
    <property type="protein sequence ID" value="MDA5397853.1"/>
    <property type="molecule type" value="Genomic_DNA"/>
</dbReference>
<comment type="caution">
    <text evidence="3">The sequence shown here is derived from an EMBL/GenBank/DDBJ whole genome shotgun (WGS) entry which is preliminary data.</text>
</comment>
<protein>
    <submittedName>
        <fullName evidence="3">ABC transporter substrate-binding protein</fullName>
    </submittedName>
</protein>
<dbReference type="CDD" id="cd13641">
    <property type="entry name" value="PBP2_HisX_like"/>
    <property type="match status" value="1"/>
</dbReference>
<keyword evidence="4" id="KW-1185">Reference proteome</keyword>
<dbReference type="Gene3D" id="3.10.105.10">
    <property type="entry name" value="Dipeptide-binding Protein, Domain 3"/>
    <property type="match status" value="1"/>
</dbReference>
<evidence type="ECO:0000313" key="3">
    <source>
        <dbReference type="EMBL" id="MDA5397853.1"/>
    </source>
</evidence>
<dbReference type="GO" id="GO:0022857">
    <property type="term" value="F:transmembrane transporter activity"/>
    <property type="evidence" value="ECO:0007669"/>
    <property type="project" value="InterPro"/>
</dbReference>
<organism evidence="3 4">
    <name type="scientific">Hoeflea prorocentri</name>
    <dbReference type="NCBI Taxonomy" id="1922333"/>
    <lineage>
        <taxon>Bacteria</taxon>
        <taxon>Pseudomonadati</taxon>
        <taxon>Pseudomonadota</taxon>
        <taxon>Alphaproteobacteria</taxon>
        <taxon>Hyphomicrobiales</taxon>
        <taxon>Rhizobiaceae</taxon>
        <taxon>Hoeflea</taxon>
    </lineage>
</organism>
<dbReference type="AlphaFoldDB" id="A0A9X3ZGM4"/>
<evidence type="ECO:0000256" key="1">
    <source>
        <dbReference type="SAM" id="SignalP"/>
    </source>
</evidence>
<sequence>MKKLIASSLFATGMMFFANAASAEECGTVTIAEMNWQSAEVLANVDQIILSEGYGCDAEMVPGDTMPTFTSMNEKGQPDVAPELWINAFRDAVDAAVKEGRLHIAAESLADGGVEGWWVPNYIVEAYPEIKTINDALARPDLFPDPEDPDKGGVYNCPSGWNCQISTGNLFKAYEAEDKGFQLVDTGSAAGLDGSIAKAFSRNQGWLGYYWAPTAILGKYEMVRLGFGVPHSKEEWDNCTSQLDCENPKPNAWPKSEVYTVVTDEFQKRGGTAYNYLSNRSWSNKTVNGLLAWMVENQATGEEGARYFLENQEEIWTKWVTPEAAEKVKNYLANS</sequence>
<accession>A0A9X3ZGM4</accession>
<evidence type="ECO:0000259" key="2">
    <source>
        <dbReference type="Pfam" id="PF04069"/>
    </source>
</evidence>
<proteinExistence type="predicted"/>
<dbReference type="Pfam" id="PF04069">
    <property type="entry name" value="OpuAC"/>
    <property type="match status" value="1"/>
</dbReference>
<dbReference type="Gene3D" id="3.40.190.100">
    <property type="entry name" value="Glycine betaine-binding periplasmic protein, domain 2"/>
    <property type="match status" value="1"/>
</dbReference>
<feature type="domain" description="ABC-type glycine betaine transport system substrate-binding" evidence="2">
    <location>
        <begin position="28"/>
        <end position="311"/>
    </location>
</feature>
<dbReference type="InterPro" id="IPR007210">
    <property type="entry name" value="ABC_Gly_betaine_transp_sub-bd"/>
</dbReference>
<name>A0A9X3ZGM4_9HYPH</name>
<feature type="signal peptide" evidence="1">
    <location>
        <begin position="1"/>
        <end position="23"/>
    </location>
</feature>
<dbReference type="RefSeq" id="WP_267989299.1">
    <property type="nucleotide sequence ID" value="NZ_JAPJZI010000001.1"/>
</dbReference>
<dbReference type="GO" id="GO:0043190">
    <property type="term" value="C:ATP-binding cassette (ABC) transporter complex"/>
    <property type="evidence" value="ECO:0007669"/>
    <property type="project" value="InterPro"/>
</dbReference>
<reference evidence="3" key="1">
    <citation type="submission" date="2022-11" db="EMBL/GenBank/DDBJ databases">
        <title>Draft genome sequence of Hoeflea poritis E7-10 and Hoeflea prorocentri PM5-8, separated from scleractinian coral Porites lutea and marine dinoflagellate.</title>
        <authorList>
            <person name="Zhang G."/>
            <person name="Wei Q."/>
            <person name="Cai L."/>
        </authorList>
    </citation>
    <scope>NUCLEOTIDE SEQUENCE</scope>
    <source>
        <strain evidence="3">PM5-8</strain>
    </source>
</reference>
<evidence type="ECO:0000313" key="4">
    <source>
        <dbReference type="Proteomes" id="UP001151234"/>
    </source>
</evidence>
<keyword evidence="1" id="KW-0732">Signal</keyword>
<dbReference type="Proteomes" id="UP001151234">
    <property type="component" value="Unassembled WGS sequence"/>
</dbReference>